<feature type="signal peptide" evidence="3">
    <location>
        <begin position="1"/>
        <end position="21"/>
    </location>
</feature>
<keyword evidence="5" id="KW-1185">Reference proteome</keyword>
<comment type="caution">
    <text evidence="4">The sequence shown here is derived from an EMBL/GenBank/DDBJ whole genome shotgun (WGS) entry which is preliminary data.</text>
</comment>
<evidence type="ECO:0000256" key="3">
    <source>
        <dbReference type="SAM" id="SignalP"/>
    </source>
</evidence>
<feature type="compositionally biased region" description="Polar residues" evidence="1">
    <location>
        <begin position="57"/>
        <end position="71"/>
    </location>
</feature>
<keyword evidence="2" id="KW-0812">Transmembrane</keyword>
<protein>
    <submittedName>
        <fullName evidence="4">Uncharacterized protein</fullName>
    </submittedName>
</protein>
<feature type="region of interest" description="Disordered" evidence="1">
    <location>
        <begin position="51"/>
        <end position="72"/>
    </location>
</feature>
<dbReference type="RefSeq" id="WP_345406047.1">
    <property type="nucleotide sequence ID" value="NZ_BAABHG010000019.1"/>
</dbReference>
<feature type="transmembrane region" description="Helical" evidence="2">
    <location>
        <begin position="332"/>
        <end position="351"/>
    </location>
</feature>
<evidence type="ECO:0000256" key="2">
    <source>
        <dbReference type="SAM" id="Phobius"/>
    </source>
</evidence>
<accession>A0ABW5GD00</accession>
<evidence type="ECO:0000256" key="1">
    <source>
        <dbReference type="SAM" id="MobiDB-lite"/>
    </source>
</evidence>
<keyword evidence="2" id="KW-0472">Membrane</keyword>
<proteinExistence type="predicted"/>
<dbReference type="Proteomes" id="UP001597419">
    <property type="component" value="Unassembled WGS sequence"/>
</dbReference>
<feature type="chain" id="PRO_5046558802" evidence="3">
    <location>
        <begin position="22"/>
        <end position="361"/>
    </location>
</feature>
<evidence type="ECO:0000313" key="4">
    <source>
        <dbReference type="EMBL" id="MFD2459149.1"/>
    </source>
</evidence>
<evidence type="ECO:0000313" key="5">
    <source>
        <dbReference type="Proteomes" id="UP001597419"/>
    </source>
</evidence>
<name>A0ABW5GD00_9PSEU</name>
<organism evidence="4 5">
    <name type="scientific">Amycolatopsis samaneae</name>
    <dbReference type="NCBI Taxonomy" id="664691"/>
    <lineage>
        <taxon>Bacteria</taxon>
        <taxon>Bacillati</taxon>
        <taxon>Actinomycetota</taxon>
        <taxon>Actinomycetes</taxon>
        <taxon>Pseudonocardiales</taxon>
        <taxon>Pseudonocardiaceae</taxon>
        <taxon>Amycolatopsis</taxon>
    </lineage>
</organism>
<keyword evidence="2" id="KW-1133">Transmembrane helix</keyword>
<sequence>MTKSAASALVVLVAVPGVASAQAPQQVDEKTGPVSFANIASVRIGAGGGQHGGALITETQRSPLSPGQSKLSADRVAVPNNDGEKATLGGHYQIDLGKFAGASASAYPAAIASRDHEVTAALQQSTVPTAVAETNYAIRDNWQGGEKPLDNTVLVFEGARSAVDCAAPGRTTATTAVAKLWVRGTDGTLAPAAVPGGGSALQVKDLKLGPPGDVPQASKEKTTSDVTVSRVTAFDQLVRQDGWRDGDVTAVGGWRVDITTHVRNDQNVSMEDVKTNVVLGGVSCSIPKSFVARPAGGTGTGATGQQQPTVPTQVPAGYVAAAAPEDGFRLPLGFGLLGGGLAFAALAVVLGRRRRAKAEQG</sequence>
<reference evidence="5" key="1">
    <citation type="journal article" date="2019" name="Int. J. Syst. Evol. Microbiol.">
        <title>The Global Catalogue of Microorganisms (GCM) 10K type strain sequencing project: providing services to taxonomists for standard genome sequencing and annotation.</title>
        <authorList>
            <consortium name="The Broad Institute Genomics Platform"/>
            <consortium name="The Broad Institute Genome Sequencing Center for Infectious Disease"/>
            <person name="Wu L."/>
            <person name="Ma J."/>
        </authorList>
    </citation>
    <scope>NUCLEOTIDE SEQUENCE [LARGE SCALE GENOMIC DNA]</scope>
    <source>
        <strain evidence="5">CGMCC 4.7643</strain>
    </source>
</reference>
<keyword evidence="3" id="KW-0732">Signal</keyword>
<dbReference type="EMBL" id="JBHUKU010000005">
    <property type="protein sequence ID" value="MFD2459149.1"/>
    <property type="molecule type" value="Genomic_DNA"/>
</dbReference>
<gene>
    <name evidence="4" type="ORF">ACFSYJ_11065</name>
</gene>